<dbReference type="Proteomes" id="UP000186817">
    <property type="component" value="Unassembled WGS sequence"/>
</dbReference>
<sequence length="242" mass="27001">MARPNASVLESLVAPETVRVLRDFLAGCPTPVAAEGVLTASYWTPLDAPPQNTVDALIADLFCHPSISAVVGPAIGAEWWWQDVDETDPPKVYHKDCNIFLEHDEATKLFPDWSSVLYLTDIGGATAMFENDEVLSVWPSPGRYLLFPGFWLHCVLHPEEWLPGDRITLLINWWSREPKGLCPSPALGLPTTWRPALSAATANAPEVQLLPWSFDRDAEEWRQQRFPTSLKVLAEVSKECLV</sequence>
<proteinExistence type="predicted"/>
<comment type="caution">
    <text evidence="1">The sequence shown here is derived from an EMBL/GenBank/DDBJ whole genome shotgun (WGS) entry which is preliminary data.</text>
</comment>
<dbReference type="OrthoDB" id="64523at2759"/>
<gene>
    <name evidence="1" type="ORF">AK812_SmicGene4800</name>
</gene>
<name>A0A1Q9EVE1_SYMMI</name>
<dbReference type="AlphaFoldDB" id="A0A1Q9EVE1"/>
<protein>
    <recommendedName>
        <fullName evidence="3">Prolyl 4-hydroxylase alpha subunit Fe(2+) 2OG dioxygenase domain-containing protein</fullName>
    </recommendedName>
</protein>
<evidence type="ECO:0008006" key="3">
    <source>
        <dbReference type="Google" id="ProtNLM"/>
    </source>
</evidence>
<reference evidence="1 2" key="1">
    <citation type="submission" date="2016-02" db="EMBL/GenBank/DDBJ databases">
        <title>Genome analysis of coral dinoflagellate symbionts highlights evolutionary adaptations to a symbiotic lifestyle.</title>
        <authorList>
            <person name="Aranda M."/>
            <person name="Li Y."/>
            <person name="Liew Y.J."/>
            <person name="Baumgarten S."/>
            <person name="Simakov O."/>
            <person name="Wilson M."/>
            <person name="Piel J."/>
            <person name="Ashoor H."/>
            <person name="Bougouffa S."/>
            <person name="Bajic V.B."/>
            <person name="Ryu T."/>
            <person name="Ravasi T."/>
            <person name="Bayer T."/>
            <person name="Micklem G."/>
            <person name="Kim H."/>
            <person name="Bhak J."/>
            <person name="Lajeunesse T.C."/>
            <person name="Voolstra C.R."/>
        </authorList>
    </citation>
    <scope>NUCLEOTIDE SEQUENCE [LARGE SCALE GENOMIC DNA]</scope>
    <source>
        <strain evidence="1 2">CCMP2467</strain>
    </source>
</reference>
<organism evidence="1 2">
    <name type="scientific">Symbiodinium microadriaticum</name>
    <name type="common">Dinoflagellate</name>
    <name type="synonym">Zooxanthella microadriatica</name>
    <dbReference type="NCBI Taxonomy" id="2951"/>
    <lineage>
        <taxon>Eukaryota</taxon>
        <taxon>Sar</taxon>
        <taxon>Alveolata</taxon>
        <taxon>Dinophyceae</taxon>
        <taxon>Suessiales</taxon>
        <taxon>Symbiodiniaceae</taxon>
        <taxon>Symbiodinium</taxon>
    </lineage>
</organism>
<dbReference type="EMBL" id="LSRX01000060">
    <property type="protein sequence ID" value="OLQ11379.1"/>
    <property type="molecule type" value="Genomic_DNA"/>
</dbReference>
<evidence type="ECO:0000313" key="1">
    <source>
        <dbReference type="EMBL" id="OLQ11379.1"/>
    </source>
</evidence>
<keyword evidence="2" id="KW-1185">Reference proteome</keyword>
<evidence type="ECO:0000313" key="2">
    <source>
        <dbReference type="Proteomes" id="UP000186817"/>
    </source>
</evidence>
<accession>A0A1Q9EVE1</accession>